<keyword evidence="2" id="KW-1133">Transmembrane helix</keyword>
<name>A0ABS4TUR9_9PSEU</name>
<reference evidence="4 5" key="1">
    <citation type="submission" date="2021-03" db="EMBL/GenBank/DDBJ databases">
        <title>Sequencing the genomes of 1000 actinobacteria strains.</title>
        <authorList>
            <person name="Klenk H.-P."/>
        </authorList>
    </citation>
    <scope>NUCLEOTIDE SEQUENCE [LARGE SCALE GENOMIC DNA]</scope>
    <source>
        <strain evidence="4 5">DSM 46670</strain>
    </source>
</reference>
<dbReference type="Proteomes" id="UP001519332">
    <property type="component" value="Unassembled WGS sequence"/>
</dbReference>
<feature type="signal peptide" evidence="3">
    <location>
        <begin position="1"/>
        <end position="22"/>
    </location>
</feature>
<keyword evidence="5" id="KW-1185">Reference proteome</keyword>
<dbReference type="SUPFAM" id="SSF50494">
    <property type="entry name" value="Trypsin-like serine proteases"/>
    <property type="match status" value="1"/>
</dbReference>
<keyword evidence="3" id="KW-0732">Signal</keyword>
<feature type="chain" id="PRO_5047094141" description="Trypsin-like peptidase domain-containing protein" evidence="3">
    <location>
        <begin position="23"/>
        <end position="473"/>
    </location>
</feature>
<organism evidence="4 5">
    <name type="scientific">Kibdelosporangium banguiense</name>
    <dbReference type="NCBI Taxonomy" id="1365924"/>
    <lineage>
        <taxon>Bacteria</taxon>
        <taxon>Bacillati</taxon>
        <taxon>Actinomycetota</taxon>
        <taxon>Actinomycetes</taxon>
        <taxon>Pseudonocardiales</taxon>
        <taxon>Pseudonocardiaceae</taxon>
        <taxon>Kibdelosporangium</taxon>
    </lineage>
</organism>
<comment type="caution">
    <text evidence="4">The sequence shown here is derived from an EMBL/GenBank/DDBJ whole genome shotgun (WGS) entry which is preliminary data.</text>
</comment>
<dbReference type="EMBL" id="JAGINW010000001">
    <property type="protein sequence ID" value="MBP2327714.1"/>
    <property type="molecule type" value="Genomic_DNA"/>
</dbReference>
<dbReference type="InterPro" id="IPR043504">
    <property type="entry name" value="Peptidase_S1_PA_chymotrypsin"/>
</dbReference>
<evidence type="ECO:0008006" key="6">
    <source>
        <dbReference type="Google" id="ProtNLM"/>
    </source>
</evidence>
<feature type="compositionally biased region" description="Basic and acidic residues" evidence="1">
    <location>
        <begin position="453"/>
        <end position="473"/>
    </location>
</feature>
<feature type="region of interest" description="Disordered" evidence="1">
    <location>
        <begin position="400"/>
        <end position="473"/>
    </location>
</feature>
<dbReference type="InterPro" id="IPR009003">
    <property type="entry name" value="Peptidase_S1_PA"/>
</dbReference>
<dbReference type="Gene3D" id="2.40.10.10">
    <property type="entry name" value="Trypsin-like serine proteases"/>
    <property type="match status" value="2"/>
</dbReference>
<accession>A0ABS4TUR9</accession>
<dbReference type="Pfam" id="PF13365">
    <property type="entry name" value="Trypsin_2"/>
    <property type="match status" value="1"/>
</dbReference>
<evidence type="ECO:0000313" key="5">
    <source>
        <dbReference type="Proteomes" id="UP001519332"/>
    </source>
</evidence>
<dbReference type="PANTHER" id="PTHR43019">
    <property type="entry name" value="SERINE ENDOPROTEASE DEGS"/>
    <property type="match status" value="1"/>
</dbReference>
<dbReference type="PANTHER" id="PTHR43019:SF23">
    <property type="entry name" value="PROTEASE DO-LIKE 5, CHLOROPLASTIC"/>
    <property type="match status" value="1"/>
</dbReference>
<feature type="transmembrane region" description="Helical" evidence="2">
    <location>
        <begin position="354"/>
        <end position="378"/>
    </location>
</feature>
<evidence type="ECO:0000313" key="4">
    <source>
        <dbReference type="EMBL" id="MBP2327714.1"/>
    </source>
</evidence>
<proteinExistence type="predicted"/>
<dbReference type="RefSeq" id="WP_209644720.1">
    <property type="nucleotide sequence ID" value="NZ_JAGINW010000001.1"/>
</dbReference>
<gene>
    <name evidence="4" type="ORF">JOF56_008099</name>
</gene>
<feature type="compositionally biased region" description="Basic and acidic residues" evidence="1">
    <location>
        <begin position="409"/>
        <end position="442"/>
    </location>
</feature>
<evidence type="ECO:0000256" key="3">
    <source>
        <dbReference type="SAM" id="SignalP"/>
    </source>
</evidence>
<keyword evidence="2" id="KW-0812">Transmembrane</keyword>
<sequence>MRKVLCVLAIVPFVTFPVPAAAQPSSPEELAAAVARPAIVFIQVTWRGWVRDKQTGEVFGGTAGYEVKTSCSGAVIDPAGYIATASHCVHTGVHGGGGALLEAAIADLGKVGRIADPVKAKQALAQNALAEGASPDRPVDRQIRVERMVPDGDKLKREVMTATVTDLVAPDDGDVAVLKVPVNRLPSVELRADPAPVGTPILAIGYPGSVPDANLEPSNKNGQISAHRTQEKRPFYEFSAAATNGMSGGPVIDNQGRVVGLISQKTPGETQSFNFASSAATLAELLRGKGITVGLGPNDRNFRTGLDRYFAGDFNAAVDYFDAVVKGSPTHVQAGEFRKRAADKGGTPSSGTTLVLLFAMVCAGVVVVAGGLGVLLLVRRRRVVSTAMATMDTPPYGIPLLPVGLGDQPQHHGDNDTDKIHRSDATAGEDKTEHQTQARDTDISPWSPLAGEPRTDKADHGDGTEDRTERHSL</sequence>
<protein>
    <recommendedName>
        <fullName evidence="6">Trypsin-like peptidase domain-containing protein</fullName>
    </recommendedName>
</protein>
<evidence type="ECO:0000256" key="2">
    <source>
        <dbReference type="SAM" id="Phobius"/>
    </source>
</evidence>
<keyword evidence="2" id="KW-0472">Membrane</keyword>
<evidence type="ECO:0000256" key="1">
    <source>
        <dbReference type="SAM" id="MobiDB-lite"/>
    </source>
</evidence>